<evidence type="ECO:0000313" key="2">
    <source>
        <dbReference type="EMBL" id="KAF7683162.1"/>
    </source>
</evidence>
<sequence>MNELDMIPFELVNNEGLLLTLNLKDFDINNFHLVLKKNHQLHSNKKYIQSFIHKESAFVAAITLAFIKYGKERGFKLTISNIIHEALLKPDWGMSNTIPLEIYWHRDYPGEVSSTNISFTSNSSHYILNRFCQRPKIKKKCPVNIINSKIFSFIIVLILSFIFYVYIFNDPKFFMTVDNRPTDRQGNLI</sequence>
<dbReference type="EMBL" id="SBIQ01000120">
    <property type="protein sequence ID" value="KAF7683162.1"/>
    <property type="molecule type" value="Genomic_DNA"/>
</dbReference>
<keyword evidence="1" id="KW-0472">Membrane</keyword>
<gene>
    <name evidence="2" type="ORF">TCON_1627</name>
</gene>
<keyword evidence="1" id="KW-1133">Transmembrane helix</keyword>
<evidence type="ECO:0000256" key="1">
    <source>
        <dbReference type="SAM" id="Phobius"/>
    </source>
</evidence>
<organism evidence="2 3">
    <name type="scientific">Astathelohania contejeani</name>
    <dbReference type="NCBI Taxonomy" id="164912"/>
    <lineage>
        <taxon>Eukaryota</taxon>
        <taxon>Fungi</taxon>
        <taxon>Fungi incertae sedis</taxon>
        <taxon>Microsporidia</taxon>
        <taxon>Astathelohaniidae</taxon>
        <taxon>Astathelohania</taxon>
    </lineage>
</organism>
<comment type="caution">
    <text evidence="2">The sequence shown here is derived from an EMBL/GenBank/DDBJ whole genome shotgun (WGS) entry which is preliminary data.</text>
</comment>
<dbReference type="Proteomes" id="UP001516464">
    <property type="component" value="Unassembled WGS sequence"/>
</dbReference>
<protein>
    <submittedName>
        <fullName evidence="2">Uncharacterized protein</fullName>
    </submittedName>
</protein>
<keyword evidence="3" id="KW-1185">Reference proteome</keyword>
<evidence type="ECO:0000313" key="3">
    <source>
        <dbReference type="Proteomes" id="UP001516464"/>
    </source>
</evidence>
<reference evidence="2 3" key="1">
    <citation type="submission" date="2019-01" db="EMBL/GenBank/DDBJ databases">
        <title>Genomes sequencing and comparative genomics of infectious freshwater microsporidia, Cucumispora dikerogammari and Thelohania contejeani.</title>
        <authorList>
            <person name="Cormier A."/>
            <person name="Giraud I."/>
            <person name="Wattier R."/>
            <person name="Teixeira M."/>
            <person name="Grandjean F."/>
            <person name="Rigaud T."/>
            <person name="Cordaux R."/>
        </authorList>
    </citation>
    <scope>NUCLEOTIDE SEQUENCE [LARGE SCALE GENOMIC DNA]</scope>
    <source>
        <strain evidence="2">T1</strain>
        <tissue evidence="2">Spores</tissue>
    </source>
</reference>
<name>A0ABQ7HYF1_9MICR</name>
<keyword evidence="1" id="KW-0812">Transmembrane</keyword>
<accession>A0ABQ7HYF1</accession>
<proteinExistence type="predicted"/>
<feature type="transmembrane region" description="Helical" evidence="1">
    <location>
        <begin position="146"/>
        <end position="167"/>
    </location>
</feature>